<dbReference type="AlphaFoldDB" id="A0A367Q4Z1"/>
<dbReference type="GO" id="GO:0003677">
    <property type="term" value="F:DNA binding"/>
    <property type="evidence" value="ECO:0007669"/>
    <property type="project" value="UniProtKB-KW"/>
</dbReference>
<dbReference type="Gene3D" id="1.10.260.40">
    <property type="entry name" value="lambda repressor-like DNA-binding domains"/>
    <property type="match status" value="1"/>
</dbReference>
<proteinExistence type="predicted"/>
<keyword evidence="2" id="KW-0238">DNA-binding</keyword>
<organism evidence="2 3">
    <name type="scientific">Nostoc minutum NIES-26</name>
    <dbReference type="NCBI Taxonomy" id="1844469"/>
    <lineage>
        <taxon>Bacteria</taxon>
        <taxon>Bacillati</taxon>
        <taxon>Cyanobacteriota</taxon>
        <taxon>Cyanophyceae</taxon>
        <taxon>Nostocales</taxon>
        <taxon>Nostocaceae</taxon>
        <taxon>Nostoc</taxon>
    </lineage>
</organism>
<feature type="domain" description="HTH cro/C1-type" evidence="1">
    <location>
        <begin position="15"/>
        <end position="67"/>
    </location>
</feature>
<name>A0A367Q4Z1_9NOSO</name>
<dbReference type="InterPro" id="IPR001387">
    <property type="entry name" value="Cro/C1-type_HTH"/>
</dbReference>
<dbReference type="Pfam" id="PF13443">
    <property type="entry name" value="HTH_26"/>
    <property type="match status" value="1"/>
</dbReference>
<protein>
    <submittedName>
        <fullName evidence="2">DNA-binding protein</fullName>
    </submittedName>
</protein>
<dbReference type="SUPFAM" id="SSF47413">
    <property type="entry name" value="lambda repressor-like DNA-binding domains"/>
    <property type="match status" value="1"/>
</dbReference>
<gene>
    <name evidence="2" type="ORF">A6770_32220</name>
</gene>
<dbReference type="EMBL" id="LXQD01000342">
    <property type="protein sequence ID" value="RCJ19229.1"/>
    <property type="molecule type" value="Genomic_DNA"/>
</dbReference>
<evidence type="ECO:0000313" key="2">
    <source>
        <dbReference type="EMBL" id="RCJ19229.1"/>
    </source>
</evidence>
<evidence type="ECO:0000313" key="3">
    <source>
        <dbReference type="Proteomes" id="UP000252107"/>
    </source>
</evidence>
<reference evidence="2" key="1">
    <citation type="submission" date="2016-04" db="EMBL/GenBank/DDBJ databases">
        <authorList>
            <person name="Tabuchi Yagui T.R."/>
        </authorList>
    </citation>
    <scope>NUCLEOTIDE SEQUENCE [LARGE SCALE GENOMIC DNA]</scope>
    <source>
        <strain evidence="2">NIES-26</strain>
    </source>
</reference>
<accession>A0A367Q4Z1</accession>
<keyword evidence="3" id="KW-1185">Reference proteome</keyword>
<comment type="caution">
    <text evidence="2">The sequence shown here is derived from an EMBL/GenBank/DDBJ whole genome shotgun (WGS) entry which is preliminary data.</text>
</comment>
<evidence type="ECO:0000259" key="1">
    <source>
        <dbReference type="Pfam" id="PF13443"/>
    </source>
</evidence>
<sequence length="78" mass="9223">MPIRNKVKQFVDGLGITRYRFQKDTGIAPSTAYNLYDNPDWIPQVTALNKICDYYRVQPSELIYWVPPEEIKEDKEDK</sequence>
<dbReference type="Proteomes" id="UP000252107">
    <property type="component" value="Unassembled WGS sequence"/>
</dbReference>
<dbReference type="InterPro" id="IPR010982">
    <property type="entry name" value="Lambda_DNA-bd_dom_sf"/>
</dbReference>